<proteinExistence type="predicted"/>
<name>A0A2T4CHC2_TRILO</name>
<evidence type="ECO:0000313" key="2">
    <source>
        <dbReference type="Proteomes" id="UP000240760"/>
    </source>
</evidence>
<protein>
    <submittedName>
        <fullName evidence="1">Uncharacterized protein</fullName>
    </submittedName>
</protein>
<dbReference type="AlphaFoldDB" id="A0A2T4CHC2"/>
<dbReference type="Proteomes" id="UP000240760">
    <property type="component" value="Unassembled WGS sequence"/>
</dbReference>
<dbReference type="EMBL" id="KZ679126">
    <property type="protein sequence ID" value="PTB80975.1"/>
    <property type="molecule type" value="Genomic_DNA"/>
</dbReference>
<sequence>MMGAQNCLMWTAWSACKRKQVHEPESGRDMGLDISEAYICMLVLVVYLPTGPFSPSLAPTFSLMQNPSAVCLGPLSCR</sequence>
<evidence type="ECO:0000313" key="1">
    <source>
        <dbReference type="EMBL" id="PTB80975.1"/>
    </source>
</evidence>
<keyword evidence="2" id="KW-1185">Reference proteome</keyword>
<accession>A0A2T4CHC2</accession>
<reference evidence="1 2" key="1">
    <citation type="submission" date="2016-07" db="EMBL/GenBank/DDBJ databases">
        <title>Multiple horizontal gene transfer events from other fungi enriched the ability of initially mycotrophic Trichoderma (Ascomycota) to feed on dead plant biomass.</title>
        <authorList>
            <consortium name="DOE Joint Genome Institute"/>
            <person name="Aerts A."/>
            <person name="Atanasova L."/>
            <person name="Chenthamara K."/>
            <person name="Zhang J."/>
            <person name="Grujic M."/>
            <person name="Henrissat B."/>
            <person name="Kuo A."/>
            <person name="Salamov A."/>
            <person name="Lipzen A."/>
            <person name="Labutti K."/>
            <person name="Barry K."/>
            <person name="Miao Y."/>
            <person name="Rahimi M.J."/>
            <person name="Shen Q."/>
            <person name="Grigoriev I.V."/>
            <person name="Kubicek C.P."/>
            <person name="Druzhinina I.S."/>
        </authorList>
    </citation>
    <scope>NUCLEOTIDE SEQUENCE [LARGE SCALE GENOMIC DNA]</scope>
    <source>
        <strain evidence="1 2">ATCC 18648</strain>
    </source>
</reference>
<organism evidence="1 2">
    <name type="scientific">Trichoderma longibrachiatum ATCC 18648</name>
    <dbReference type="NCBI Taxonomy" id="983965"/>
    <lineage>
        <taxon>Eukaryota</taxon>
        <taxon>Fungi</taxon>
        <taxon>Dikarya</taxon>
        <taxon>Ascomycota</taxon>
        <taxon>Pezizomycotina</taxon>
        <taxon>Sordariomycetes</taxon>
        <taxon>Hypocreomycetidae</taxon>
        <taxon>Hypocreales</taxon>
        <taxon>Hypocreaceae</taxon>
        <taxon>Trichoderma</taxon>
    </lineage>
</organism>
<gene>
    <name evidence="1" type="ORF">M440DRAFT_1396127</name>
</gene>